<sequence length="200" mass="22212">MKTLICILSFITLTACSKDDNTTKNPTFSLPPETQTGANTFGVTINGKVYIPRDPTGVSVGPTAKGMIFWGAPDNVSWNEIEVKDGASSVGFNMIIHLQNFNATGVGQYILKQSNFHDQIDSTPNNHIYFKIWDSNVSNYAYYGSIENQGEINISRNSYGIVSGKFSGKFVRYDNPNDFITITDGRFDINTFTLQNHPFP</sequence>
<organism evidence="1 2">
    <name type="scientific">Flavobacterium psychrophilum</name>
    <dbReference type="NCBI Taxonomy" id="96345"/>
    <lineage>
        <taxon>Bacteria</taxon>
        <taxon>Pseudomonadati</taxon>
        <taxon>Bacteroidota</taxon>
        <taxon>Flavobacteriia</taxon>
        <taxon>Flavobacteriales</taxon>
        <taxon>Flavobacteriaceae</taxon>
        <taxon>Flavobacterium</taxon>
    </lineage>
</organism>
<dbReference type="AlphaFoldDB" id="A0A7U2RA99"/>
<dbReference type="Proteomes" id="UP000596329">
    <property type="component" value="Chromosome"/>
</dbReference>
<evidence type="ECO:0000313" key="2">
    <source>
        <dbReference type="Proteomes" id="UP000596329"/>
    </source>
</evidence>
<dbReference type="PROSITE" id="PS51257">
    <property type="entry name" value="PROKAR_LIPOPROTEIN"/>
    <property type="match status" value="1"/>
</dbReference>
<gene>
    <name evidence="1" type="ORF">H0H26_04060</name>
</gene>
<protein>
    <recommendedName>
        <fullName evidence="3">Lipoprotein</fullName>
    </recommendedName>
</protein>
<evidence type="ECO:0008006" key="3">
    <source>
        <dbReference type="Google" id="ProtNLM"/>
    </source>
</evidence>
<proteinExistence type="predicted"/>
<dbReference type="RefSeq" id="WP_063742803.1">
    <property type="nucleotide sequence ID" value="NZ_CP059075.1"/>
</dbReference>
<evidence type="ECO:0000313" key="1">
    <source>
        <dbReference type="EMBL" id="QRE04775.1"/>
    </source>
</evidence>
<dbReference type="EMBL" id="CP059075">
    <property type="protein sequence ID" value="QRE04775.1"/>
    <property type="molecule type" value="Genomic_DNA"/>
</dbReference>
<accession>A0A7U2RA99</accession>
<reference evidence="1 2" key="1">
    <citation type="submission" date="2020-07" db="EMBL/GenBank/DDBJ databases">
        <title>Genomic characterization of Flavobacterium psychrophilum strains.</title>
        <authorList>
            <person name="Castillo D."/>
            <person name="Jorgensen J."/>
            <person name="Middelboe M."/>
        </authorList>
    </citation>
    <scope>NUCLEOTIDE SEQUENCE [LARGE SCALE GENOMIC DNA]</scope>
    <source>
        <strain evidence="1 2">FPS-R7</strain>
    </source>
</reference>
<name>A0A7U2RA99_FLAPS</name>